<dbReference type="PANTHER" id="PTHR33157">
    <property type="entry name" value="AUTONOMOUS TRANSPOSABLE ELEMENT EN-1 MOSAIC PROTEIN-RELATED"/>
    <property type="match status" value="1"/>
</dbReference>
<feature type="compositionally biased region" description="Polar residues" evidence="1">
    <location>
        <begin position="11"/>
        <end position="30"/>
    </location>
</feature>
<dbReference type="KEGG" id="osa:9270452"/>
<dbReference type="GO" id="GO:0032196">
    <property type="term" value="P:transposition"/>
    <property type="evidence" value="ECO:0007669"/>
    <property type="project" value="InterPro"/>
</dbReference>
<dbReference type="InterPro" id="IPR039266">
    <property type="entry name" value="EN-1/SPM"/>
</dbReference>
<dbReference type="Proteomes" id="UP000000763">
    <property type="component" value="Chromosome 11"/>
</dbReference>
<evidence type="ECO:0000256" key="1">
    <source>
        <dbReference type="SAM" id="MobiDB-lite"/>
    </source>
</evidence>
<name>A0A979HJU1_ORYSJ</name>
<proteinExistence type="predicted"/>
<gene>
    <name evidence="2" type="ordered locus">Os11g0636200</name>
    <name evidence="3" type="ORF">OsJ_34538</name>
</gene>
<dbReference type="PANTHER" id="PTHR33157:SF5">
    <property type="entry name" value="OS09G0314100 PROTEIN"/>
    <property type="match status" value="1"/>
</dbReference>
<reference evidence="2" key="3">
    <citation type="journal article" date="2006" name="Nucleic Acids Res.">
        <title>The Rice Annotation Project Database (RAP-DB): hub for Oryza sativa ssp. japonica genome information.</title>
        <authorList>
            <person name="Ohyanagi H."/>
            <person name="Tanaka T."/>
            <person name="Sakai H."/>
            <person name="Shigemoto Y."/>
            <person name="Yamaguchi K."/>
            <person name="Habara T."/>
            <person name="Fujii Y."/>
            <person name="Antonio B.A."/>
            <person name="Nagamura Y."/>
            <person name="Imanishi T."/>
            <person name="Ikeo K."/>
            <person name="Itoh T."/>
            <person name="Gojobori T."/>
            <person name="Sasaki T."/>
        </authorList>
    </citation>
    <scope>NUCLEOTIDE SEQUENCE</scope>
</reference>
<evidence type="ECO:0000313" key="4">
    <source>
        <dbReference type="Proteomes" id="UP000000763"/>
    </source>
</evidence>
<feature type="region of interest" description="Disordered" evidence="1">
    <location>
        <begin position="463"/>
        <end position="538"/>
    </location>
</feature>
<dbReference type="Proteomes" id="UP000007752">
    <property type="component" value="Chromosome 11"/>
</dbReference>
<reference evidence="2" key="9">
    <citation type="submission" date="2009-08" db="EMBL/GenBank/DDBJ databases">
        <title>The Second Rice Annotation Project Meeting (RAP2).</title>
        <authorList>
            <consortium name="The Rice Annotation Project (RAP)"/>
        </authorList>
    </citation>
    <scope>NUCLEOTIDE SEQUENCE</scope>
</reference>
<organism evidence="3">
    <name type="scientific">Oryza sativa subsp. japonica</name>
    <name type="common">Rice</name>
    <dbReference type="NCBI Taxonomy" id="39947"/>
    <lineage>
        <taxon>Eukaryota</taxon>
        <taxon>Viridiplantae</taxon>
        <taxon>Streptophyta</taxon>
        <taxon>Embryophyta</taxon>
        <taxon>Tracheophyta</taxon>
        <taxon>Spermatophyta</taxon>
        <taxon>Magnoliopsida</taxon>
        <taxon>Liliopsida</taxon>
        <taxon>Poales</taxon>
        <taxon>Poaceae</taxon>
        <taxon>BOP clade</taxon>
        <taxon>Oryzoideae</taxon>
        <taxon>Oryzeae</taxon>
        <taxon>Oryzinae</taxon>
        <taxon>Oryza</taxon>
        <taxon>Oryza sativa</taxon>
    </lineage>
</organism>
<reference evidence="2 4" key="1">
    <citation type="journal article" date="2005" name="Nature">
        <title>The map-based sequence of the rice genome.</title>
        <authorList>
            <consortium name="International rice genome sequencing project (IRGSP)"/>
            <person name="Matsumoto T."/>
            <person name="Wu J."/>
            <person name="Kanamori H."/>
            <person name="Katayose Y."/>
            <person name="Fujisawa M."/>
            <person name="Namiki N."/>
            <person name="Mizuno H."/>
            <person name="Yamamoto K."/>
            <person name="Antonio B.A."/>
            <person name="Baba T."/>
            <person name="Sakata K."/>
            <person name="Nagamura Y."/>
            <person name="Aoki H."/>
            <person name="Arikawa K."/>
            <person name="Arita K."/>
            <person name="Bito T."/>
            <person name="Chiden Y."/>
            <person name="Fujitsuka N."/>
            <person name="Fukunaka R."/>
            <person name="Hamada M."/>
            <person name="Harada C."/>
            <person name="Hayashi A."/>
            <person name="Hijishita S."/>
            <person name="Honda M."/>
            <person name="Hosokawa S."/>
            <person name="Ichikawa Y."/>
            <person name="Idonuma A."/>
            <person name="Iijima M."/>
            <person name="Ikeda M."/>
            <person name="Ikeno M."/>
            <person name="Ito K."/>
            <person name="Ito S."/>
            <person name="Ito T."/>
            <person name="Ito Y."/>
            <person name="Ito Y."/>
            <person name="Iwabuchi A."/>
            <person name="Kamiya K."/>
            <person name="Karasawa W."/>
            <person name="Kurita K."/>
            <person name="Katagiri S."/>
            <person name="Kikuta A."/>
            <person name="Kobayashi H."/>
            <person name="Kobayashi N."/>
            <person name="Machita K."/>
            <person name="Maehara T."/>
            <person name="Masukawa M."/>
            <person name="Mizubayashi T."/>
            <person name="Mukai Y."/>
            <person name="Nagasaki H."/>
            <person name="Nagata Y."/>
            <person name="Naito S."/>
            <person name="Nakashima M."/>
            <person name="Nakama Y."/>
            <person name="Nakamichi Y."/>
            <person name="Nakamura M."/>
            <person name="Meguro A."/>
            <person name="Negishi M."/>
            <person name="Ohta I."/>
            <person name="Ohta T."/>
            <person name="Okamoto M."/>
            <person name="Ono N."/>
            <person name="Saji S."/>
            <person name="Sakaguchi M."/>
            <person name="Sakai K."/>
            <person name="Shibata M."/>
            <person name="Shimokawa T."/>
            <person name="Song J."/>
            <person name="Takazaki Y."/>
            <person name="Terasawa K."/>
            <person name="Tsugane M."/>
            <person name="Tsuji K."/>
            <person name="Ueda S."/>
            <person name="Waki K."/>
            <person name="Yamagata H."/>
            <person name="Yamamoto M."/>
            <person name="Yamamoto S."/>
            <person name="Yamane H."/>
            <person name="Yoshiki S."/>
            <person name="Yoshihara R."/>
            <person name="Yukawa K."/>
            <person name="Zhong H."/>
            <person name="Yano M."/>
            <person name="Yuan Q."/>
            <person name="Ouyang S."/>
            <person name="Liu J."/>
            <person name="Jones K.M."/>
            <person name="Gansberger K."/>
            <person name="Moffat K."/>
            <person name="Hill J."/>
            <person name="Bera J."/>
            <person name="Fadrosh D."/>
            <person name="Jin S."/>
            <person name="Johri S."/>
            <person name="Kim M."/>
            <person name="Overton L."/>
            <person name="Reardon M."/>
            <person name="Tsitrin T."/>
            <person name="Vuong H."/>
            <person name="Weaver B."/>
            <person name="Ciecko A."/>
            <person name="Tallon L."/>
            <person name="Jackson J."/>
            <person name="Pai G."/>
            <person name="Aken S.V."/>
            <person name="Utterback T."/>
            <person name="Reidmuller S."/>
            <person name="Feldblyum T."/>
            <person name="Hsiao J."/>
            <person name="Zismann V."/>
            <person name="Iobst S."/>
            <person name="de Vazeille A.R."/>
            <person name="Buell C.R."/>
            <person name="Ying K."/>
            <person name="Li Y."/>
            <person name="Lu T."/>
            <person name="Huang Y."/>
            <person name="Zhao Q."/>
            <person name="Feng Q."/>
            <person name="Zhang L."/>
            <person name="Zhu J."/>
            <person name="Weng Q."/>
            <person name="Mu J."/>
            <person name="Lu Y."/>
            <person name="Fan D."/>
            <person name="Liu Y."/>
            <person name="Guan J."/>
            <person name="Zhang Y."/>
            <person name="Yu S."/>
            <person name="Liu X."/>
            <person name="Zhang Y."/>
            <person name="Hong G."/>
            <person name="Han B."/>
            <person name="Choisne N."/>
            <person name="Demange N."/>
            <person name="Orjeda G."/>
            <person name="Samain S."/>
            <person name="Cattolico L."/>
            <person name="Pelletier E."/>
            <person name="Couloux A."/>
            <person name="Segurens B."/>
            <person name="Wincker P."/>
            <person name="D'Hont A."/>
            <person name="Scarpelli C."/>
            <person name="Weissenbach J."/>
            <person name="Salanoubat M."/>
            <person name="Quetier F."/>
            <person name="Yu Y."/>
            <person name="Kim H.R."/>
            <person name="Rambo T."/>
            <person name="Currie J."/>
            <person name="Collura K."/>
            <person name="Luo M."/>
            <person name="Yang T."/>
            <person name="Ammiraju J.S.S."/>
            <person name="Engler F."/>
            <person name="Soderlund C."/>
            <person name="Wing R.A."/>
            <person name="Palmer L.E."/>
            <person name="de la Bastide M."/>
            <person name="Spiegel L."/>
            <person name="Nascimento L."/>
            <person name="Zutavern T."/>
            <person name="O'Shaughnessy A."/>
            <person name="Dike S."/>
            <person name="Dedhia N."/>
            <person name="Preston R."/>
            <person name="Balija V."/>
            <person name="McCombie W.R."/>
            <person name="Chow T."/>
            <person name="Chen H."/>
            <person name="Chung M."/>
            <person name="Chen C."/>
            <person name="Shaw J."/>
            <person name="Wu H."/>
            <person name="Hsiao K."/>
            <person name="Chao Y."/>
            <person name="Chu M."/>
            <person name="Cheng C."/>
            <person name="Hour A."/>
            <person name="Lee P."/>
            <person name="Lin S."/>
            <person name="Lin Y."/>
            <person name="Liou J."/>
            <person name="Liu S."/>
            <person name="Hsing Y."/>
            <person name="Raghuvanshi S."/>
            <person name="Mohanty A."/>
            <person name="Bharti A.K."/>
            <person name="Gaur A."/>
            <person name="Gupta V."/>
            <person name="Kumar D."/>
            <person name="Ravi V."/>
            <person name="Vij S."/>
            <person name="Kapur A."/>
            <person name="Khurana P."/>
            <person name="Khurana P."/>
            <person name="Khurana J.P."/>
            <person name="Tyagi A.K."/>
            <person name="Gaikwad K."/>
            <person name="Singh A."/>
            <person name="Dalal V."/>
            <person name="Srivastava S."/>
            <person name="Dixit A."/>
            <person name="Pal A.K."/>
            <person name="Ghazi I.A."/>
            <person name="Yadav M."/>
            <person name="Pandit A."/>
            <person name="Bhargava A."/>
            <person name="Sureshbabu K."/>
            <person name="Batra K."/>
            <person name="Sharma T.R."/>
            <person name="Mohapatra T."/>
            <person name="Singh N.K."/>
            <person name="Messing J."/>
            <person name="Nelson A.B."/>
            <person name="Fuks G."/>
            <person name="Kavchok S."/>
            <person name="Keizer G."/>
            <person name="Linton E."/>
            <person name="Llaca V."/>
            <person name="Song R."/>
            <person name="Tanyolac B."/>
            <person name="Young S."/>
            <person name="Ho-Il K."/>
            <person name="Hahn J.H."/>
            <person name="Sangsakoo G."/>
            <person name="Vanavichit A."/>
            <person name="de Mattos Luiz.A.T."/>
            <person name="Zimmer P.D."/>
            <person name="Malone G."/>
            <person name="Dellagostin O."/>
            <person name="de Oliveira A.C."/>
            <person name="Bevan M."/>
            <person name="Bancroft I."/>
            <person name="Minx P."/>
            <person name="Cordum H."/>
            <person name="Wilson R."/>
            <person name="Cheng Z."/>
            <person name="Jin W."/>
            <person name="Jiang J."/>
            <person name="Leong S.A."/>
            <person name="Iwama H."/>
            <person name="Gojobori T."/>
            <person name="Itoh T."/>
            <person name="Niimura Y."/>
            <person name="Fujii Y."/>
            <person name="Habara T."/>
            <person name="Sakai H."/>
            <person name="Sato Y."/>
            <person name="Wilson G."/>
            <person name="Kumar K."/>
            <person name="McCouch S."/>
            <person name="Juretic N."/>
            <person name="Hoen D."/>
            <person name="Wright S."/>
            <person name="Bruskiewich R."/>
            <person name="Bureau T."/>
            <person name="Miyao A."/>
            <person name="Hirochika H."/>
            <person name="Nishikawa T."/>
            <person name="Kadowaki K."/>
            <person name="Sugiura M."/>
            <person name="Burr B."/>
            <person name="Sasaki T."/>
        </authorList>
    </citation>
    <scope>NUCLEOTIDE SEQUENCE [LARGE SCALE GENOMIC DNA]</scope>
    <source>
        <strain evidence="4">cv. Nipponbare</strain>
    </source>
</reference>
<dbReference type="EMBL" id="AP008217">
    <property type="protein sequence ID" value="BAH95400.1"/>
    <property type="molecule type" value="Genomic_DNA"/>
</dbReference>
<dbReference type="OrthoDB" id="687574at2759"/>
<reference evidence="2" key="4">
    <citation type="journal article" date="2007" name="Genome Res.">
        <title>Curated Genome Annotation of Oryza sativa ssp. japonica and Comparative Genome Analysis with Arabidopsis thaliana.</title>
        <authorList>
            <consortium name="The Rice Annotation Project (RAP)"/>
            <person name="Itoh T."/>
            <person name="Tanaka T."/>
            <person name="Barrero R.A."/>
            <person name="Yamasaki C."/>
            <person name="Fujii Y."/>
            <person name="Hilton P.B."/>
            <person name="Antonio B.A."/>
            <person name="Aono H."/>
            <person name="Apweiler R."/>
            <person name="Bruskiewich R."/>
            <person name="Bureau T."/>
            <person name="Burr F."/>
            <person name="Costa de Oliveira A."/>
            <person name="Fuks G."/>
            <person name="Habara T."/>
            <person name="Haberer G."/>
            <person name="Han B."/>
            <person name="Harada E."/>
            <person name="Hiraki A.T."/>
            <person name="Hirochika H."/>
            <person name="Hoen D."/>
            <person name="Hokari H."/>
            <person name="Hosokawa S."/>
            <person name="Hsing Y."/>
            <person name="Ikawa H."/>
            <person name="Ikeo K."/>
            <person name="Imanishi T."/>
            <person name="Ito Y."/>
            <person name="Jaiswal P."/>
            <person name="Kanno M."/>
            <person name="Kawahara Y."/>
            <person name="Kawamura T."/>
            <person name="Kawashima H."/>
            <person name="Khurana J.P."/>
            <person name="Kikuchi S."/>
            <person name="Komatsu S."/>
            <person name="Koyanagi K.O."/>
            <person name="Kubooka H."/>
            <person name="Lieberherr D."/>
            <person name="Lin Y.C."/>
            <person name="Lonsdale D."/>
            <person name="Matsumoto T."/>
            <person name="Matsuya A."/>
            <person name="McCombie W.R."/>
            <person name="Messing J."/>
            <person name="Miyao A."/>
            <person name="Mulder N."/>
            <person name="Nagamura Y."/>
            <person name="Nam J."/>
            <person name="Namiki N."/>
            <person name="Numa H."/>
            <person name="Nurimoto S."/>
            <person name="O'donovan C."/>
            <person name="Ohyanagi H."/>
            <person name="Okido T."/>
            <person name="Oota S."/>
            <person name="Osato N."/>
            <person name="Palmer L.E."/>
            <person name="Quetier F."/>
            <person name="Raghuvanshi S."/>
            <person name="Saichi N."/>
            <person name="Sakai H."/>
            <person name="Sakai Y."/>
            <person name="Sakata K."/>
            <person name="Sakurai T."/>
            <person name="Sato F."/>
            <person name="Sato Y."/>
            <person name="Schoof H."/>
            <person name="Seki M."/>
            <person name="Shibata M."/>
            <person name="Shimizu Y."/>
            <person name="Shinozaki K."/>
            <person name="Shinso Y."/>
            <person name="Singh N.K."/>
            <person name="Smith-White B."/>
            <person name="Takeda J."/>
            <person name="Tanino M."/>
            <person name="Tatusova T."/>
            <person name="Thongjuea S."/>
            <person name="Todokoro F."/>
            <person name="Tsugane M."/>
            <person name="Tyagi A.K."/>
            <person name="Vanavichit A."/>
            <person name="Wang A."/>
            <person name="Wing R.A."/>
            <person name="Yamaguchi K."/>
            <person name="Yamamoto M."/>
            <person name="Yamamoto N."/>
            <person name="Yu Y."/>
            <person name="Zhang H."/>
            <person name="Zhao Q."/>
            <person name="Higo K."/>
            <person name="Burr B."/>
            <person name="Gojobori T."/>
            <person name="Sasaki T."/>
        </authorList>
    </citation>
    <scope>NUCLEOTIDE SEQUENCE</scope>
</reference>
<feature type="region of interest" description="Disordered" evidence="1">
    <location>
        <begin position="1"/>
        <end position="95"/>
    </location>
</feature>
<evidence type="ECO:0000313" key="3">
    <source>
        <dbReference type="EMBL" id="EAZ19006.1"/>
    </source>
</evidence>
<dbReference type="KEGG" id="dosa:Os11g0636200"/>
<protein>
    <submittedName>
        <fullName evidence="2">Os11g0636200 protein</fullName>
    </submittedName>
</protein>
<accession>A3CD43</accession>
<accession>A0A979HJU1</accession>
<feature type="compositionally biased region" description="Polar residues" evidence="1">
    <location>
        <begin position="56"/>
        <end position="79"/>
    </location>
</feature>
<dbReference type="AlphaFoldDB" id="A0A979HJU1"/>
<reference evidence="2" key="8">
    <citation type="submission" date="2009-08" db="EMBL/GenBank/DDBJ databases">
        <title>Oryza sativa nipponbare(GA3) genomic DNA, chromosome 11.</title>
        <authorList>
            <consortium name="IRGSP(International Rice Genome Sequencing Project)"/>
        </authorList>
    </citation>
    <scope>NUCLEOTIDE SEQUENCE</scope>
</reference>
<reference evidence="4" key="6">
    <citation type="journal article" date="2008" name="Nucleic Acids Res.">
        <title>The rice annotation project database (RAP-DB): 2008 update.</title>
        <authorList>
            <consortium name="The rice annotation project (RAP)"/>
        </authorList>
    </citation>
    <scope>GENOME REANNOTATION</scope>
    <source>
        <strain evidence="4">cv. Nipponbare</strain>
    </source>
</reference>
<reference evidence="2" key="5">
    <citation type="journal article" date="2008" name="Nucleic Acids Res.">
        <title>The Rice Annotation Project Database (RAP-DB): 2008 update.</title>
        <authorList>
            <consortium name="The Rice Annotation Project (RAP)"/>
            <person name="Tanaka T."/>
            <person name="Antonio B.A."/>
            <person name="Kikuchi S."/>
            <person name="Matsumoto T."/>
            <person name="Nagamura Y."/>
            <person name="Numa H."/>
            <person name="Sakai H."/>
            <person name="Wu J."/>
            <person name="Itoh T."/>
            <person name="Sasaki T."/>
            <person name="Aono R."/>
            <person name="Fujii Y."/>
            <person name="Habara T."/>
            <person name="Harada E."/>
            <person name="Kanno M."/>
            <person name="Kawahara Y."/>
            <person name="Kawashima H."/>
            <person name="Kubooka H."/>
            <person name="Matsuya A."/>
            <person name="Nakaoka H."/>
            <person name="Saichi N."/>
            <person name="Sanbonmatsu R."/>
            <person name="Sato Y."/>
            <person name="Shinso Y."/>
            <person name="Suzuki M."/>
            <person name="Takeda J."/>
            <person name="Tanino M."/>
            <person name="Todokoro F."/>
            <person name="Yamaguchi K."/>
            <person name="Yamamoto N."/>
            <person name="Yamasaki C."/>
            <person name="Imanishi T."/>
            <person name="Okido T."/>
            <person name="Tada M."/>
            <person name="Ikeo K."/>
            <person name="Tateno Y."/>
            <person name="Gojobori T."/>
            <person name="Lin Y.C."/>
            <person name="Wei F.J."/>
            <person name="Hsing Y.I."/>
            <person name="Zhao Q."/>
            <person name="Han B."/>
            <person name="Kramer M.R."/>
            <person name="McCombie R.W."/>
            <person name="Lonsdale D."/>
            <person name="O'Donovan C.C."/>
            <person name="Whitfield E.J."/>
            <person name="Apweiler R."/>
            <person name="Koyanagi K.O."/>
            <person name="Khurana J.P."/>
            <person name="Raghuvanshi S."/>
            <person name="Singh N.K."/>
            <person name="Tyagi A.K."/>
            <person name="Haberer G."/>
            <person name="Fujisawa M."/>
            <person name="Hosokawa S."/>
            <person name="Ito Y."/>
            <person name="Ikawa H."/>
            <person name="Shibata M."/>
            <person name="Yamamoto M."/>
            <person name="Bruskiewich R.M."/>
            <person name="Hoen D.R."/>
            <person name="Bureau TE."/>
            <person name="Namiki N."/>
            <person name="Ohyanagi H."/>
            <person name="Sakai Y."/>
            <person name="Nobushima S."/>
            <person name="Sakata K."/>
            <person name="Barrero R.A."/>
            <person name="Sato Y."/>
            <person name="Souvorov A."/>
            <person name="Smith-White B."/>
            <person name="Tatusova T."/>
            <person name="An S."/>
            <person name="An G."/>
            <person name="OOta S."/>
            <person name="Fuks G."/>
            <person name="Messing J."/>
            <person name="Christie K.R."/>
            <person name="Lieberherr D."/>
            <person name="Kim H."/>
            <person name="Zuccolo A."/>
            <person name="Wing R.A."/>
            <person name="Nobuta K."/>
            <person name="Green P.J."/>
            <person name="Lu C."/>
            <person name="Meyers BC."/>
            <person name="Chaparro C."/>
            <person name="Piegu B."/>
            <person name="Panaud O."/>
            <person name="Echeverria M."/>
        </authorList>
    </citation>
    <scope>NUCLEOTIDE SEQUENCE</scope>
</reference>
<evidence type="ECO:0000313" key="2">
    <source>
        <dbReference type="EMBL" id="BAH95400.1"/>
    </source>
</evidence>
<sequence>MNGIDRKRLARQQQCRNISTRSNASATNAKNRVPEMINGGGSSNSGANSSQRLCAGNSSNTDNASQATNIAGSGMSSAPPNKRGRKKGSRTALKVPPRGRKIALKPRGDEQFEYVTYPLLKSDPKYGTHMGIILKREYPGIIEEKDENGVIISSRPATSWFDYYEKEDDSGVTKADKVKQEFWNAFCVSEADKVEADRVLENYAAKSVRQMMYQLCVDSVKVYHDKIGEEIDDALARPKELEVDEYKDGPVDWCRDNGFSYIADYWCTEEFKAKRKRGQQARLNSEDVAQNRGGSRPFTETQQYMGVKFGPEKATTLNTFSAMKTGFKNIDNDGNIGPIPSQKAQKHVTDYLTGLRAKYPDDWQQRDLDENVLYSTNGGLPHGRVQIANGAVRKANILAVAKSTNVRPANSIAFQNMARQNEQLLRENQYMRKKQERTDKLLLALYEKLGEQVPQELDCPVEEEDPFAQGTSSSRVVSQPVEDNGNNNSDGYNTASGNGGNNNSDNNCNGNNTSSLNANDGSNIGGNNNSGGCNTSTS</sequence>
<dbReference type="EMBL" id="CM000148">
    <property type="protein sequence ID" value="EAZ19006.1"/>
    <property type="molecule type" value="Genomic_DNA"/>
</dbReference>
<reference evidence="3" key="7">
    <citation type="submission" date="2008-12" db="EMBL/GenBank/DDBJ databases">
        <title>Improved gene annotation of the rice (Oryza sativa) genomes.</title>
        <authorList>
            <person name="Wang J."/>
            <person name="Li R."/>
            <person name="Fan W."/>
            <person name="Huang Q."/>
            <person name="Zhang J."/>
            <person name="Zhou Y."/>
            <person name="Hu Y."/>
            <person name="Zi S."/>
            <person name="Li J."/>
            <person name="Ni P."/>
            <person name="Zheng H."/>
            <person name="Zhang Y."/>
            <person name="Zhao M."/>
            <person name="Hao Q."/>
            <person name="McDermott J."/>
            <person name="Samudrala R."/>
            <person name="Kristiansen K."/>
            <person name="Wong G.K.-S."/>
        </authorList>
    </citation>
    <scope>NUCLEOTIDE SEQUENCE</scope>
</reference>
<reference evidence="3" key="2">
    <citation type="journal article" date="2005" name="PLoS Biol.">
        <title>The genomes of Oryza sativa: a history of duplications.</title>
        <authorList>
            <person name="Yu J."/>
            <person name="Wang J."/>
            <person name="Lin W."/>
            <person name="Li S."/>
            <person name="Li H."/>
            <person name="Zhou J."/>
            <person name="Ni P."/>
            <person name="Dong W."/>
            <person name="Hu S."/>
            <person name="Zeng C."/>
            <person name="Zhang J."/>
            <person name="Zhang Y."/>
            <person name="Li R."/>
            <person name="Xu Z."/>
            <person name="Li S."/>
            <person name="Li X."/>
            <person name="Zheng H."/>
            <person name="Cong L."/>
            <person name="Lin L."/>
            <person name="Yin J."/>
            <person name="Geng J."/>
            <person name="Li G."/>
            <person name="Shi J."/>
            <person name="Liu J."/>
            <person name="Lv H."/>
            <person name="Li J."/>
            <person name="Wang J."/>
            <person name="Deng Y."/>
            <person name="Ran L."/>
            <person name="Shi X."/>
            <person name="Wang X."/>
            <person name="Wu Q."/>
            <person name="Li C."/>
            <person name="Ren X."/>
            <person name="Wang J."/>
            <person name="Wang X."/>
            <person name="Li D."/>
            <person name="Liu D."/>
            <person name="Zhang X."/>
            <person name="Ji Z."/>
            <person name="Zhao W."/>
            <person name="Sun Y."/>
            <person name="Zhang Z."/>
            <person name="Bao J."/>
            <person name="Han Y."/>
            <person name="Dong L."/>
            <person name="Ji J."/>
            <person name="Chen P."/>
            <person name="Wu S."/>
            <person name="Liu J."/>
            <person name="Xiao Y."/>
            <person name="Bu D."/>
            <person name="Tan J."/>
            <person name="Yang L."/>
            <person name="Ye C."/>
            <person name="Zhang J."/>
            <person name="Xu J."/>
            <person name="Zhou Y."/>
            <person name="Yu Y."/>
            <person name="Zhang B."/>
            <person name="Zhuang S."/>
            <person name="Wei H."/>
            <person name="Liu B."/>
            <person name="Lei M."/>
            <person name="Yu H."/>
            <person name="Li Y."/>
            <person name="Xu H."/>
            <person name="Wei S."/>
            <person name="He X."/>
            <person name="Fang L."/>
            <person name="Zhang Z."/>
            <person name="Zhang Y."/>
            <person name="Huang X."/>
            <person name="Su Z."/>
            <person name="Tong W."/>
            <person name="Li J."/>
            <person name="Tong Z."/>
            <person name="Li S."/>
            <person name="Ye J."/>
            <person name="Wang L."/>
            <person name="Fang L."/>
            <person name="Lei T."/>
            <person name="Chen C."/>
            <person name="Chen H."/>
            <person name="Xu Z."/>
            <person name="Li H."/>
            <person name="Huang H."/>
            <person name="Zhang F."/>
            <person name="Xu H."/>
            <person name="Li N."/>
            <person name="Zhao C."/>
            <person name="Li S."/>
            <person name="Dong L."/>
            <person name="Huang Y."/>
            <person name="Li L."/>
            <person name="Xi Y."/>
            <person name="Qi Q."/>
            <person name="Li W."/>
            <person name="Zhang B."/>
            <person name="Hu W."/>
            <person name="Zhang Y."/>
            <person name="Tian X."/>
            <person name="Jiao Y."/>
            <person name="Liang X."/>
            <person name="Jin J."/>
            <person name="Gao L."/>
            <person name="Zheng W."/>
            <person name="Hao B."/>
            <person name="Liu S."/>
            <person name="Wang W."/>
            <person name="Yuan L."/>
            <person name="Cao M."/>
            <person name="McDermott J."/>
            <person name="Samudrala R."/>
            <person name="Wang J."/>
            <person name="Wong G.K."/>
            <person name="Yang H."/>
        </authorList>
    </citation>
    <scope>NUCLEOTIDE SEQUENCE [LARGE SCALE GENOMIC DNA]</scope>
</reference>
<feature type="compositionally biased region" description="Low complexity" evidence="1">
    <location>
        <begin position="493"/>
        <end position="538"/>
    </location>
</feature>